<sequence length="188" mass="18930">MSIMLIVHSFAASFPPRMADCPGTRTRRPRTGPRPRRTAEFADGARGKAVHMTESNGSTDQKNTAAKARRAADKATVPAARAADAATAKTDEAASAAKAGAAKAAEATSSVAHSAAKGVAAGRKAVVTASGQVAATARTAWTVIARRKLVAAGLGGGLAGLTAASYAVGRRAGRRSQGPLTRLTGGRI</sequence>
<accession>A0ABP9KAS2</accession>
<proteinExistence type="predicted"/>
<dbReference type="EMBL" id="BAABKC010000039">
    <property type="protein sequence ID" value="GAA5054975.1"/>
    <property type="molecule type" value="Genomic_DNA"/>
</dbReference>
<organism evidence="2 3">
    <name type="scientific">Streptomyces similanensis</name>
    <dbReference type="NCBI Taxonomy" id="1274988"/>
    <lineage>
        <taxon>Bacteria</taxon>
        <taxon>Bacillati</taxon>
        <taxon>Actinomycetota</taxon>
        <taxon>Actinomycetes</taxon>
        <taxon>Kitasatosporales</taxon>
        <taxon>Streptomycetaceae</taxon>
        <taxon>Streptomyces</taxon>
    </lineage>
</organism>
<dbReference type="Proteomes" id="UP001500124">
    <property type="component" value="Unassembled WGS sequence"/>
</dbReference>
<protein>
    <recommendedName>
        <fullName evidence="4">DUF3618 domain-containing protein</fullName>
    </recommendedName>
</protein>
<evidence type="ECO:0000313" key="3">
    <source>
        <dbReference type="Proteomes" id="UP001500124"/>
    </source>
</evidence>
<evidence type="ECO:0000313" key="2">
    <source>
        <dbReference type="EMBL" id="GAA5054975.1"/>
    </source>
</evidence>
<comment type="caution">
    <text evidence="2">The sequence shown here is derived from an EMBL/GenBank/DDBJ whole genome shotgun (WGS) entry which is preliminary data.</text>
</comment>
<name>A0ABP9KAS2_9ACTN</name>
<feature type="compositionally biased region" description="Basic residues" evidence="1">
    <location>
        <begin position="25"/>
        <end position="36"/>
    </location>
</feature>
<gene>
    <name evidence="2" type="ORF">GCM10023336_26670</name>
</gene>
<evidence type="ECO:0000256" key="1">
    <source>
        <dbReference type="SAM" id="MobiDB-lite"/>
    </source>
</evidence>
<keyword evidence="3" id="KW-1185">Reference proteome</keyword>
<feature type="region of interest" description="Disordered" evidence="1">
    <location>
        <begin position="18"/>
        <end position="38"/>
    </location>
</feature>
<evidence type="ECO:0008006" key="4">
    <source>
        <dbReference type="Google" id="ProtNLM"/>
    </source>
</evidence>
<reference evidence="3" key="1">
    <citation type="journal article" date="2019" name="Int. J. Syst. Evol. Microbiol.">
        <title>The Global Catalogue of Microorganisms (GCM) 10K type strain sequencing project: providing services to taxonomists for standard genome sequencing and annotation.</title>
        <authorList>
            <consortium name="The Broad Institute Genomics Platform"/>
            <consortium name="The Broad Institute Genome Sequencing Center for Infectious Disease"/>
            <person name="Wu L."/>
            <person name="Ma J."/>
        </authorList>
    </citation>
    <scope>NUCLEOTIDE SEQUENCE [LARGE SCALE GENOMIC DNA]</scope>
    <source>
        <strain evidence="3">JCM 18410</strain>
    </source>
</reference>